<reference evidence="1" key="1">
    <citation type="submission" date="2021-06" db="EMBL/GenBank/DDBJ databases">
        <authorList>
            <person name="Kallberg Y."/>
            <person name="Tangrot J."/>
            <person name="Rosling A."/>
        </authorList>
    </citation>
    <scope>NUCLEOTIDE SEQUENCE</scope>
    <source>
        <strain evidence="1">FL130A</strain>
    </source>
</reference>
<gene>
    <name evidence="1" type="ORF">ALEPTO_LOCUS13117</name>
</gene>
<protein>
    <submittedName>
        <fullName evidence="1">1807_t:CDS:1</fullName>
    </submittedName>
</protein>
<dbReference type="Proteomes" id="UP000789508">
    <property type="component" value="Unassembled WGS sequence"/>
</dbReference>
<name>A0A9N9IS27_9GLOM</name>
<evidence type="ECO:0000313" key="2">
    <source>
        <dbReference type="Proteomes" id="UP000789508"/>
    </source>
</evidence>
<dbReference type="EMBL" id="CAJVPS010037661">
    <property type="protein sequence ID" value="CAG8745663.1"/>
    <property type="molecule type" value="Genomic_DNA"/>
</dbReference>
<evidence type="ECO:0000313" key="1">
    <source>
        <dbReference type="EMBL" id="CAG8745663.1"/>
    </source>
</evidence>
<comment type="caution">
    <text evidence="1">The sequence shown here is derived from an EMBL/GenBank/DDBJ whole genome shotgun (WGS) entry which is preliminary data.</text>
</comment>
<keyword evidence="2" id="KW-1185">Reference proteome</keyword>
<accession>A0A9N9IS27</accession>
<dbReference type="AlphaFoldDB" id="A0A9N9IS27"/>
<feature type="non-terminal residue" evidence="1">
    <location>
        <position position="1"/>
    </location>
</feature>
<feature type="non-terminal residue" evidence="1">
    <location>
        <position position="78"/>
    </location>
</feature>
<proteinExistence type="predicted"/>
<sequence length="78" mass="8843">PPNQKENGNFTSLATSSLSGIQKAGNKTQVQTYISTESTQTVQQVGLPNPKLCQKHKIFRRFLRDKYPNNRLKTIKPK</sequence>
<organism evidence="1 2">
    <name type="scientific">Ambispora leptoticha</name>
    <dbReference type="NCBI Taxonomy" id="144679"/>
    <lineage>
        <taxon>Eukaryota</taxon>
        <taxon>Fungi</taxon>
        <taxon>Fungi incertae sedis</taxon>
        <taxon>Mucoromycota</taxon>
        <taxon>Glomeromycotina</taxon>
        <taxon>Glomeromycetes</taxon>
        <taxon>Archaeosporales</taxon>
        <taxon>Ambisporaceae</taxon>
        <taxon>Ambispora</taxon>
    </lineage>
</organism>